<keyword evidence="5" id="KW-0235">DNA replication</keyword>
<feature type="domain" description="DNA polymerase III delta subunit C-terminal" evidence="9">
    <location>
        <begin position="224"/>
        <end position="330"/>
    </location>
</feature>
<keyword evidence="4 10" id="KW-0548">Nucleotidyltransferase</keyword>
<dbReference type="AlphaFoldDB" id="A0A6M8SRZ0"/>
<dbReference type="GO" id="GO:0003887">
    <property type="term" value="F:DNA-directed DNA polymerase activity"/>
    <property type="evidence" value="ECO:0007669"/>
    <property type="project" value="UniProtKB-KW"/>
</dbReference>
<keyword evidence="6" id="KW-0239">DNA-directed DNA polymerase</keyword>
<evidence type="ECO:0000256" key="1">
    <source>
        <dbReference type="ARBA" id="ARBA00012417"/>
    </source>
</evidence>
<sequence>MNKTPTLYPWLQTAWQELLRERDRWPHALLLTGEPGIGKRAFAVYLAQFLLCEDTQKSTQPCGVCDGCRWFLAGNHPDYRVLQPEDAEEERPDETESKKAKKKSEVIRVEDVRALADFVNLSAHRRSVRVTLVVPADTMNVAAANAFLKTLEEPPAGAIFILVADHWRRLLPTIRSRCRVFPLALPDSSVAMQWLNAHGVVNPALHLAHTGGAPLAAMDDAAAEWLAVRQNFLTQIAEPATLDVLKLCTELDKAKLDTDLVITWLQKWIYDLISLGLAGKIRYYPDWQDALTRLAPRAPQLMQYVNQLTDAQKLSRHPLNQRLVFENLLFAYVDALRGPSRQGKI</sequence>
<evidence type="ECO:0000256" key="6">
    <source>
        <dbReference type="ARBA" id="ARBA00022932"/>
    </source>
</evidence>
<evidence type="ECO:0000256" key="4">
    <source>
        <dbReference type="ARBA" id="ARBA00022695"/>
    </source>
</evidence>
<dbReference type="Gene3D" id="3.40.50.300">
    <property type="entry name" value="P-loop containing nucleotide triphosphate hydrolases"/>
    <property type="match status" value="1"/>
</dbReference>
<evidence type="ECO:0000256" key="3">
    <source>
        <dbReference type="ARBA" id="ARBA00022679"/>
    </source>
</evidence>
<evidence type="ECO:0000313" key="11">
    <source>
        <dbReference type="Proteomes" id="UP000504844"/>
    </source>
</evidence>
<evidence type="ECO:0000256" key="5">
    <source>
        <dbReference type="ARBA" id="ARBA00022705"/>
    </source>
</evidence>
<dbReference type="Pfam" id="PF09115">
    <property type="entry name" value="DNApol3-delta_C"/>
    <property type="match status" value="1"/>
</dbReference>
<dbReference type="GO" id="GO:0003677">
    <property type="term" value="F:DNA binding"/>
    <property type="evidence" value="ECO:0007669"/>
    <property type="project" value="InterPro"/>
</dbReference>
<dbReference type="InterPro" id="IPR050238">
    <property type="entry name" value="DNA_Rep/Repair_Clamp_Loader"/>
</dbReference>
<organism evidence="10 11">
    <name type="scientific">Deefgea piscis</name>
    <dbReference type="NCBI Taxonomy" id="2739061"/>
    <lineage>
        <taxon>Bacteria</taxon>
        <taxon>Pseudomonadati</taxon>
        <taxon>Pseudomonadota</taxon>
        <taxon>Betaproteobacteria</taxon>
        <taxon>Neisseriales</taxon>
        <taxon>Chitinibacteraceae</taxon>
        <taxon>Deefgea</taxon>
    </lineage>
</organism>
<reference evidence="10 11" key="1">
    <citation type="submission" date="2020-05" db="EMBL/GenBank/DDBJ databases">
        <title>Complete genome sequence of Deefgea sp. D17.</title>
        <authorList>
            <person name="Bae J.-W."/>
            <person name="Han J.E."/>
        </authorList>
    </citation>
    <scope>NUCLEOTIDE SEQUENCE [LARGE SCALE GENOMIC DNA]</scope>
    <source>
        <strain evidence="10 11">D17</strain>
    </source>
</reference>
<evidence type="ECO:0000256" key="2">
    <source>
        <dbReference type="ARBA" id="ARBA00014363"/>
    </source>
</evidence>
<dbReference type="NCBIfam" id="TIGR00678">
    <property type="entry name" value="holB"/>
    <property type="match status" value="1"/>
</dbReference>
<feature type="region of interest" description="Disordered" evidence="8">
    <location>
        <begin position="83"/>
        <end position="102"/>
    </location>
</feature>
<name>A0A6M8SRZ0_9NEIS</name>
<gene>
    <name evidence="10" type="primary">holB</name>
    <name evidence="10" type="ORF">HQN60_03625</name>
</gene>
<keyword evidence="3 10" id="KW-0808">Transferase</keyword>
<dbReference type="GO" id="GO:0006261">
    <property type="term" value="P:DNA-templated DNA replication"/>
    <property type="evidence" value="ECO:0007669"/>
    <property type="project" value="TreeGrafter"/>
</dbReference>
<dbReference type="Pfam" id="PF13177">
    <property type="entry name" value="DNA_pol3_delta2"/>
    <property type="match status" value="1"/>
</dbReference>
<dbReference type="EC" id="2.7.7.7" evidence="1"/>
<dbReference type="RefSeq" id="WP_173534583.1">
    <property type="nucleotide sequence ID" value="NZ_CP054143.1"/>
</dbReference>
<dbReference type="Proteomes" id="UP000504844">
    <property type="component" value="Chromosome"/>
</dbReference>
<dbReference type="PANTHER" id="PTHR11669:SF8">
    <property type="entry name" value="DNA POLYMERASE III SUBUNIT DELTA"/>
    <property type="match status" value="1"/>
</dbReference>
<dbReference type="InterPro" id="IPR004622">
    <property type="entry name" value="DNA_pol_HolB"/>
</dbReference>
<dbReference type="PANTHER" id="PTHR11669">
    <property type="entry name" value="REPLICATION FACTOR C / DNA POLYMERASE III GAMMA-TAU SUBUNIT"/>
    <property type="match status" value="1"/>
</dbReference>
<keyword evidence="11" id="KW-1185">Reference proteome</keyword>
<dbReference type="InterPro" id="IPR027417">
    <property type="entry name" value="P-loop_NTPase"/>
</dbReference>
<dbReference type="EMBL" id="CP054143">
    <property type="protein sequence ID" value="QKJ68082.1"/>
    <property type="molecule type" value="Genomic_DNA"/>
</dbReference>
<accession>A0A6M8SRZ0</accession>
<evidence type="ECO:0000259" key="9">
    <source>
        <dbReference type="Pfam" id="PF09115"/>
    </source>
</evidence>
<dbReference type="GO" id="GO:0008408">
    <property type="term" value="F:3'-5' exonuclease activity"/>
    <property type="evidence" value="ECO:0007669"/>
    <property type="project" value="InterPro"/>
</dbReference>
<evidence type="ECO:0000313" key="10">
    <source>
        <dbReference type="EMBL" id="QKJ68082.1"/>
    </source>
</evidence>
<dbReference type="KEGG" id="dee:HQN60_03625"/>
<comment type="catalytic activity">
    <reaction evidence="7">
        <text>DNA(n) + a 2'-deoxyribonucleoside 5'-triphosphate = DNA(n+1) + diphosphate</text>
        <dbReference type="Rhea" id="RHEA:22508"/>
        <dbReference type="Rhea" id="RHEA-COMP:17339"/>
        <dbReference type="Rhea" id="RHEA-COMP:17340"/>
        <dbReference type="ChEBI" id="CHEBI:33019"/>
        <dbReference type="ChEBI" id="CHEBI:61560"/>
        <dbReference type="ChEBI" id="CHEBI:173112"/>
        <dbReference type="EC" id="2.7.7.7"/>
    </reaction>
</comment>
<dbReference type="GO" id="GO:0009360">
    <property type="term" value="C:DNA polymerase III complex"/>
    <property type="evidence" value="ECO:0007669"/>
    <property type="project" value="InterPro"/>
</dbReference>
<dbReference type="InterPro" id="IPR015199">
    <property type="entry name" value="DNA_pol_III_delta_C"/>
</dbReference>
<proteinExistence type="predicted"/>
<protein>
    <recommendedName>
        <fullName evidence="2">DNA polymerase III subunit delta'</fullName>
        <ecNumber evidence="1">2.7.7.7</ecNumber>
    </recommendedName>
</protein>
<dbReference type="SUPFAM" id="SSF52540">
    <property type="entry name" value="P-loop containing nucleoside triphosphate hydrolases"/>
    <property type="match status" value="1"/>
</dbReference>
<evidence type="ECO:0000256" key="7">
    <source>
        <dbReference type="ARBA" id="ARBA00049244"/>
    </source>
</evidence>
<evidence type="ECO:0000256" key="8">
    <source>
        <dbReference type="SAM" id="MobiDB-lite"/>
    </source>
</evidence>